<sequence length="153" mass="17045">KDLENIIESQRSEKVKEGVGYNDVPHPAVDLYLSPKKDLSWTGLPEFVDDTVIDYSRPSPTIVSTSADDQNKDTSTFEDVASPNPPKPFVKVQRETNRSQNHSYKSSTHRSAGHRPNGAYMRPPLRSSGPRPHGDSMRPSFRPAGHRPHGPSM</sequence>
<feature type="region of interest" description="Disordered" evidence="1">
    <location>
        <begin position="56"/>
        <end position="153"/>
    </location>
</feature>
<feature type="compositionally biased region" description="Basic residues" evidence="1">
    <location>
        <begin position="144"/>
        <end position="153"/>
    </location>
</feature>
<reference evidence="2" key="1">
    <citation type="journal article" date="2019" name="Sci. Rep.">
        <title>Draft genome of Tanacetum cinerariifolium, the natural source of mosquito coil.</title>
        <authorList>
            <person name="Yamashiro T."/>
            <person name="Shiraishi A."/>
            <person name="Satake H."/>
            <person name="Nakayama K."/>
        </authorList>
    </citation>
    <scope>NUCLEOTIDE SEQUENCE</scope>
</reference>
<dbReference type="AlphaFoldDB" id="A0A699TZ77"/>
<feature type="compositionally biased region" description="Polar residues" evidence="1">
    <location>
        <begin position="58"/>
        <end position="68"/>
    </location>
</feature>
<accession>A0A699TZ77</accession>
<evidence type="ECO:0008006" key="3">
    <source>
        <dbReference type="Google" id="ProtNLM"/>
    </source>
</evidence>
<feature type="non-terminal residue" evidence="2">
    <location>
        <position position="1"/>
    </location>
</feature>
<comment type="caution">
    <text evidence="2">The sequence shown here is derived from an EMBL/GenBank/DDBJ whole genome shotgun (WGS) entry which is preliminary data.</text>
</comment>
<gene>
    <name evidence="2" type="ORF">Tci_888274</name>
</gene>
<evidence type="ECO:0000313" key="2">
    <source>
        <dbReference type="EMBL" id="GFD16305.1"/>
    </source>
</evidence>
<name>A0A699TZ77_TANCI</name>
<organism evidence="2">
    <name type="scientific">Tanacetum cinerariifolium</name>
    <name type="common">Dalmatian daisy</name>
    <name type="synonym">Chrysanthemum cinerariifolium</name>
    <dbReference type="NCBI Taxonomy" id="118510"/>
    <lineage>
        <taxon>Eukaryota</taxon>
        <taxon>Viridiplantae</taxon>
        <taxon>Streptophyta</taxon>
        <taxon>Embryophyta</taxon>
        <taxon>Tracheophyta</taxon>
        <taxon>Spermatophyta</taxon>
        <taxon>Magnoliopsida</taxon>
        <taxon>eudicotyledons</taxon>
        <taxon>Gunneridae</taxon>
        <taxon>Pentapetalae</taxon>
        <taxon>asterids</taxon>
        <taxon>campanulids</taxon>
        <taxon>Asterales</taxon>
        <taxon>Asteraceae</taxon>
        <taxon>Asteroideae</taxon>
        <taxon>Anthemideae</taxon>
        <taxon>Anthemidinae</taxon>
        <taxon>Tanacetum</taxon>
    </lineage>
</organism>
<protein>
    <recommendedName>
        <fullName evidence="3">Reverse transcriptase domain-containing protein</fullName>
    </recommendedName>
</protein>
<proteinExistence type="predicted"/>
<evidence type="ECO:0000256" key="1">
    <source>
        <dbReference type="SAM" id="MobiDB-lite"/>
    </source>
</evidence>
<feature type="non-terminal residue" evidence="2">
    <location>
        <position position="153"/>
    </location>
</feature>
<dbReference type="EMBL" id="BKCJ011292453">
    <property type="protein sequence ID" value="GFD16305.1"/>
    <property type="molecule type" value="Genomic_DNA"/>
</dbReference>